<evidence type="ECO:0000256" key="1">
    <source>
        <dbReference type="SAM" id="SignalP"/>
    </source>
</evidence>
<gene>
    <name evidence="2" type="ORF">J2800_002784</name>
</gene>
<keyword evidence="3" id="KW-1185">Reference proteome</keyword>
<feature type="signal peptide" evidence="1">
    <location>
        <begin position="1"/>
        <end position="27"/>
    </location>
</feature>
<dbReference type="RefSeq" id="WP_310032366.1">
    <property type="nucleotide sequence ID" value="NZ_JAVDRL010000007.1"/>
</dbReference>
<organism evidence="2 3">
    <name type="scientific">Caulobacter rhizosphaerae</name>
    <dbReference type="NCBI Taxonomy" id="2010972"/>
    <lineage>
        <taxon>Bacteria</taxon>
        <taxon>Pseudomonadati</taxon>
        <taxon>Pseudomonadota</taxon>
        <taxon>Alphaproteobacteria</taxon>
        <taxon>Caulobacterales</taxon>
        <taxon>Caulobacteraceae</taxon>
        <taxon>Caulobacter</taxon>
    </lineage>
</organism>
<evidence type="ECO:0000313" key="3">
    <source>
        <dbReference type="Proteomes" id="UP001262754"/>
    </source>
</evidence>
<proteinExistence type="predicted"/>
<dbReference type="Proteomes" id="UP001262754">
    <property type="component" value="Unassembled WGS sequence"/>
</dbReference>
<evidence type="ECO:0000313" key="2">
    <source>
        <dbReference type="EMBL" id="MDR6532031.1"/>
    </source>
</evidence>
<comment type="caution">
    <text evidence="2">The sequence shown here is derived from an EMBL/GenBank/DDBJ whole genome shotgun (WGS) entry which is preliminary data.</text>
</comment>
<evidence type="ECO:0008006" key="4">
    <source>
        <dbReference type="Google" id="ProtNLM"/>
    </source>
</evidence>
<feature type="chain" id="PRO_5045883931" description="Outer membrane beta-barrel porin/alpha-amylase" evidence="1">
    <location>
        <begin position="28"/>
        <end position="329"/>
    </location>
</feature>
<sequence length="329" mass="35005">MISHALGARLGMASLLAWLAVAATAFAKDAAPSRQALDDAWWTGPILASGASTLPKGRALIEPYLYDAKPYGVIDGKGKRRPAPDADTYGSQTYLLYGVTDTFTAGLIPRFGYRRAGGRSSSGVQLGDLTVQGQYRLTQYKPGGRTPTVSLMLQETLPTGRHDRLDTRPNDGFGSGAYATTVGLNSQTYFWTPNGRILRTRLNLAYTRSGHADVEGASVYGTPTGFAGRARPGDSFNVDLAFEYSMTRRWVAAIDLAYQRDAATTVSGVDAAGAAYERRSPVGQALILAPAVEYNFSPVLGVIAGARIIPAGRNTTASVTPVIAVNYVL</sequence>
<dbReference type="EMBL" id="JAVDRL010000007">
    <property type="protein sequence ID" value="MDR6532031.1"/>
    <property type="molecule type" value="Genomic_DNA"/>
</dbReference>
<accession>A0ABU1N1N5</accession>
<name>A0ABU1N1N5_9CAUL</name>
<reference evidence="2 3" key="1">
    <citation type="submission" date="2023-07" db="EMBL/GenBank/DDBJ databases">
        <title>Sorghum-associated microbial communities from plants grown in Nebraska, USA.</title>
        <authorList>
            <person name="Schachtman D."/>
        </authorList>
    </citation>
    <scope>NUCLEOTIDE SEQUENCE [LARGE SCALE GENOMIC DNA]</scope>
    <source>
        <strain evidence="2 3">DS2154</strain>
    </source>
</reference>
<protein>
    <recommendedName>
        <fullName evidence="4">Outer membrane beta-barrel porin/alpha-amylase</fullName>
    </recommendedName>
</protein>
<keyword evidence="1" id="KW-0732">Signal</keyword>